<dbReference type="EMBL" id="BAAAGE010000001">
    <property type="protein sequence ID" value="GAA0714311.1"/>
    <property type="molecule type" value="Genomic_DNA"/>
</dbReference>
<comment type="subcellular location">
    <subcellularLocation>
        <location evidence="1">Cell membrane</location>
        <topology evidence="1">Multi-pass membrane protein</topology>
    </subcellularLocation>
</comment>
<evidence type="ECO:0000313" key="7">
    <source>
        <dbReference type="EMBL" id="GAA0714311.1"/>
    </source>
</evidence>
<proteinExistence type="predicted"/>
<keyword evidence="5 6" id="KW-0472">Membrane</keyword>
<evidence type="ECO:0000256" key="6">
    <source>
        <dbReference type="SAM" id="Phobius"/>
    </source>
</evidence>
<feature type="transmembrane region" description="Helical" evidence="6">
    <location>
        <begin position="37"/>
        <end position="57"/>
    </location>
</feature>
<evidence type="ECO:0000256" key="4">
    <source>
        <dbReference type="ARBA" id="ARBA00022989"/>
    </source>
</evidence>
<dbReference type="PANTHER" id="PTHR30250:SF26">
    <property type="entry name" value="PSMA PROTEIN"/>
    <property type="match status" value="1"/>
</dbReference>
<evidence type="ECO:0008006" key="9">
    <source>
        <dbReference type="Google" id="ProtNLM"/>
    </source>
</evidence>
<name>A0ABP3TP34_9FLAO</name>
<feature type="transmembrane region" description="Helical" evidence="6">
    <location>
        <begin position="215"/>
        <end position="233"/>
    </location>
</feature>
<evidence type="ECO:0000313" key="8">
    <source>
        <dbReference type="Proteomes" id="UP001501758"/>
    </source>
</evidence>
<sequence>MFSVSFIILAVYVFLASKKINFLNIKPVFRAEKIKEIFTYCGATWLGYLGGVLFTQLDKIIVGKVSNEQIVGVYAAIISITSYISSIATVGLQPIIPKLTQLWVGIKEKRKEFVEEYKLAYQFNTFIVIFMSLFLLVAFKPLLTLVMKIDINVYPEAVLGFQLAIIIYALNSLSVPGFYTLMAIKKTKHLGKWQITGAVFALLSIYFLGKEYGLYGVILGNFGLIITVIFNNITSRIVTENSFRWVRFIYQPLLIFLFVIVLKFIFNNIYLDVLITIIALGLLVAWFLNQHKEIYLKIKKIIGK</sequence>
<keyword evidence="8" id="KW-1185">Reference proteome</keyword>
<keyword evidence="2" id="KW-1003">Cell membrane</keyword>
<accession>A0ABP3TP34</accession>
<feature type="transmembrane region" description="Helical" evidence="6">
    <location>
        <begin position="119"/>
        <end position="139"/>
    </location>
</feature>
<feature type="transmembrane region" description="Helical" evidence="6">
    <location>
        <begin position="271"/>
        <end position="289"/>
    </location>
</feature>
<evidence type="ECO:0000256" key="2">
    <source>
        <dbReference type="ARBA" id="ARBA00022475"/>
    </source>
</evidence>
<dbReference type="Pfam" id="PF13440">
    <property type="entry name" value="Polysacc_synt_3"/>
    <property type="match status" value="1"/>
</dbReference>
<reference evidence="8" key="1">
    <citation type="journal article" date="2019" name="Int. J. Syst. Evol. Microbiol.">
        <title>The Global Catalogue of Microorganisms (GCM) 10K type strain sequencing project: providing services to taxonomists for standard genome sequencing and annotation.</title>
        <authorList>
            <consortium name="The Broad Institute Genomics Platform"/>
            <consortium name="The Broad Institute Genome Sequencing Center for Infectious Disease"/>
            <person name="Wu L."/>
            <person name="Ma J."/>
        </authorList>
    </citation>
    <scope>NUCLEOTIDE SEQUENCE [LARGE SCALE GENOMIC DNA]</scope>
    <source>
        <strain evidence="8">JCM 15974</strain>
    </source>
</reference>
<feature type="transmembrane region" description="Helical" evidence="6">
    <location>
        <begin position="6"/>
        <end position="25"/>
    </location>
</feature>
<feature type="transmembrane region" description="Helical" evidence="6">
    <location>
        <begin position="69"/>
        <end position="92"/>
    </location>
</feature>
<protein>
    <recommendedName>
        <fullName evidence="9">Polysaccharide biosynthesis protein</fullName>
    </recommendedName>
</protein>
<organism evidence="7 8">
    <name type="scientific">Aquimarina litoralis</name>
    <dbReference type="NCBI Taxonomy" id="584605"/>
    <lineage>
        <taxon>Bacteria</taxon>
        <taxon>Pseudomonadati</taxon>
        <taxon>Bacteroidota</taxon>
        <taxon>Flavobacteriia</taxon>
        <taxon>Flavobacteriales</taxon>
        <taxon>Flavobacteriaceae</taxon>
        <taxon>Aquimarina</taxon>
    </lineage>
</organism>
<keyword evidence="4 6" id="KW-1133">Transmembrane helix</keyword>
<dbReference type="Proteomes" id="UP001501758">
    <property type="component" value="Unassembled WGS sequence"/>
</dbReference>
<dbReference type="PANTHER" id="PTHR30250">
    <property type="entry name" value="PST FAMILY PREDICTED COLANIC ACID TRANSPORTER"/>
    <property type="match status" value="1"/>
</dbReference>
<evidence type="ECO:0000256" key="5">
    <source>
        <dbReference type="ARBA" id="ARBA00023136"/>
    </source>
</evidence>
<gene>
    <name evidence="7" type="ORF">GCM10009430_07310</name>
</gene>
<feature type="transmembrane region" description="Helical" evidence="6">
    <location>
        <begin position="159"/>
        <end position="181"/>
    </location>
</feature>
<evidence type="ECO:0000256" key="1">
    <source>
        <dbReference type="ARBA" id="ARBA00004651"/>
    </source>
</evidence>
<feature type="transmembrane region" description="Helical" evidence="6">
    <location>
        <begin position="193"/>
        <end position="209"/>
    </location>
</feature>
<dbReference type="InterPro" id="IPR050833">
    <property type="entry name" value="Poly_Biosynth_Transport"/>
</dbReference>
<comment type="caution">
    <text evidence="7">The sequence shown here is derived from an EMBL/GenBank/DDBJ whole genome shotgun (WGS) entry which is preliminary data.</text>
</comment>
<keyword evidence="3 6" id="KW-0812">Transmembrane</keyword>
<feature type="transmembrane region" description="Helical" evidence="6">
    <location>
        <begin position="245"/>
        <end position="265"/>
    </location>
</feature>
<evidence type="ECO:0000256" key="3">
    <source>
        <dbReference type="ARBA" id="ARBA00022692"/>
    </source>
</evidence>